<dbReference type="KEGG" id="pcy:PCYB_093020"/>
<dbReference type="RefSeq" id="XP_004222464.1">
    <property type="nucleotide sequence ID" value="XM_004222416.1"/>
</dbReference>
<protein>
    <recommendedName>
        <fullName evidence="4">UAS domain-containing protein</fullName>
    </recommendedName>
</protein>
<reference evidence="2 3" key="1">
    <citation type="journal article" date="2012" name="Nat. Genet.">
        <title>Plasmodium cynomolgi genome sequences provide insight into Plasmodium vivax and the monkey malaria clade.</title>
        <authorList>
            <person name="Tachibana S."/>
            <person name="Sullivan S.A."/>
            <person name="Kawai S."/>
            <person name="Nakamura S."/>
            <person name="Kim H.R."/>
            <person name="Goto N."/>
            <person name="Arisue N."/>
            <person name="Palacpac N.M.Q."/>
            <person name="Honma H."/>
            <person name="Yagi M."/>
            <person name="Tougan T."/>
            <person name="Katakai Y."/>
            <person name="Kaneko O."/>
            <person name="Mita T."/>
            <person name="Kita K."/>
            <person name="Yasutomi Y."/>
            <person name="Sutton P.L."/>
            <person name="Shakhbatyan R."/>
            <person name="Horii T."/>
            <person name="Yasunaga T."/>
            <person name="Barnwell J.W."/>
            <person name="Escalante A.A."/>
            <person name="Carlton J.M."/>
            <person name="Tanabe K."/>
        </authorList>
    </citation>
    <scope>NUCLEOTIDE SEQUENCE [LARGE SCALE GENOMIC DNA]</scope>
    <source>
        <strain evidence="2 3">B</strain>
    </source>
</reference>
<dbReference type="PhylomeDB" id="K6VBH0"/>
<dbReference type="GO" id="GO:0005634">
    <property type="term" value="C:nucleus"/>
    <property type="evidence" value="ECO:0007669"/>
    <property type="project" value="TreeGrafter"/>
</dbReference>
<dbReference type="Gene3D" id="1.10.8.10">
    <property type="entry name" value="DNA helicase RuvA subunit, C-terminal domain"/>
    <property type="match status" value="1"/>
</dbReference>
<dbReference type="Proteomes" id="UP000006319">
    <property type="component" value="Chromosome 9"/>
</dbReference>
<dbReference type="PANTHER" id="PTHR23322:SF6">
    <property type="entry name" value="UBX DOMAIN-CONTAINING PROTEIN 7"/>
    <property type="match status" value="1"/>
</dbReference>
<dbReference type="Gene3D" id="3.40.30.10">
    <property type="entry name" value="Glutaredoxin"/>
    <property type="match status" value="1"/>
</dbReference>
<dbReference type="VEuPathDB" id="PlasmoDB:PCYB_093020"/>
<dbReference type="PANTHER" id="PTHR23322">
    <property type="entry name" value="FAS-ASSOCIATED PROTEIN"/>
    <property type="match status" value="1"/>
</dbReference>
<dbReference type="InterPro" id="IPR036249">
    <property type="entry name" value="Thioredoxin-like_sf"/>
</dbReference>
<dbReference type="GO" id="GO:0043161">
    <property type="term" value="P:proteasome-mediated ubiquitin-dependent protein catabolic process"/>
    <property type="evidence" value="ECO:0007669"/>
    <property type="project" value="TreeGrafter"/>
</dbReference>
<feature type="region of interest" description="Disordered" evidence="1">
    <location>
        <begin position="332"/>
        <end position="367"/>
    </location>
</feature>
<dbReference type="CDD" id="cd02958">
    <property type="entry name" value="UAS"/>
    <property type="match status" value="1"/>
</dbReference>
<name>K6VBH0_PLACD</name>
<sequence length="394" mass="44104">MTGKREIEEFLMHIEDATEDMALYYLEMCNGNCNDALQLYYEINGGPAAHGGQTEDPAGSAEATLTDGDVGQATSGHKQVRVEENCSTQCDDSVREPDKHFNQALIHDMDYSNFLHINTKNKNEKKKEMELGDTFGKLFSAPTSLICSLSLEEVRKKARAENKYILASIQNSEFDSLKLNRDIWNNEMVQDIIKDFFIFWLRHEHDQDALIFTSTYKVTKLPHICALCKRTGRKIKVWNIKNFQDPICAQSQLYEFIEMMVSKNEGDVGTVSKGAHPFELRSEVVPTQGENKNSMCSVVHTNGSCKTLKGTTAPGVGGPHVVDSKHKVCGSPEGFLKGTKEPTAEEATNEDATTKGPTAEEATAEGRENAVQYNKINNELSELHKLRLQRFRKG</sequence>
<evidence type="ECO:0000313" key="2">
    <source>
        <dbReference type="EMBL" id="GAB66517.1"/>
    </source>
</evidence>
<proteinExistence type="predicted"/>
<gene>
    <name evidence="2" type="ORF">PCYB_093020</name>
</gene>
<evidence type="ECO:0008006" key="4">
    <source>
        <dbReference type="Google" id="ProtNLM"/>
    </source>
</evidence>
<evidence type="ECO:0000313" key="3">
    <source>
        <dbReference type="Proteomes" id="UP000006319"/>
    </source>
</evidence>
<evidence type="ECO:0000256" key="1">
    <source>
        <dbReference type="SAM" id="MobiDB-lite"/>
    </source>
</evidence>
<dbReference type="EMBL" id="DF157101">
    <property type="protein sequence ID" value="GAB66517.1"/>
    <property type="molecule type" value="Genomic_DNA"/>
</dbReference>
<dbReference type="GO" id="GO:0043130">
    <property type="term" value="F:ubiquitin binding"/>
    <property type="evidence" value="ECO:0007669"/>
    <property type="project" value="TreeGrafter"/>
</dbReference>
<organism evidence="2 3">
    <name type="scientific">Plasmodium cynomolgi (strain B)</name>
    <dbReference type="NCBI Taxonomy" id="1120755"/>
    <lineage>
        <taxon>Eukaryota</taxon>
        <taxon>Sar</taxon>
        <taxon>Alveolata</taxon>
        <taxon>Apicomplexa</taxon>
        <taxon>Aconoidasida</taxon>
        <taxon>Haemosporida</taxon>
        <taxon>Plasmodiidae</taxon>
        <taxon>Plasmodium</taxon>
        <taxon>Plasmodium (Plasmodium)</taxon>
    </lineage>
</organism>
<accession>K6VBH0</accession>
<keyword evidence="3" id="KW-1185">Reference proteome</keyword>
<dbReference type="OMA" id="NNEMVQD"/>
<dbReference type="eggNOG" id="KOG1364">
    <property type="taxonomic scope" value="Eukaryota"/>
</dbReference>
<dbReference type="AlphaFoldDB" id="K6VBH0"/>
<dbReference type="OrthoDB" id="270602at2759"/>
<dbReference type="InterPro" id="IPR050730">
    <property type="entry name" value="UBX_domain-protein"/>
</dbReference>
<dbReference type="Pfam" id="PF14555">
    <property type="entry name" value="UBA_4"/>
    <property type="match status" value="1"/>
</dbReference>
<dbReference type="GeneID" id="14692871"/>
<dbReference type="SUPFAM" id="SSF52833">
    <property type="entry name" value="Thioredoxin-like"/>
    <property type="match status" value="1"/>
</dbReference>